<organism evidence="1">
    <name type="scientific">viral metagenome</name>
    <dbReference type="NCBI Taxonomy" id="1070528"/>
    <lineage>
        <taxon>unclassified sequences</taxon>
        <taxon>metagenomes</taxon>
        <taxon>organismal metagenomes</taxon>
    </lineage>
</organism>
<proteinExistence type="predicted"/>
<evidence type="ECO:0000313" key="1">
    <source>
        <dbReference type="EMBL" id="QHS88199.1"/>
    </source>
</evidence>
<sequence length="332" mass="39493">MIWIVPLLVALLLWFRLKFWNRQPIRHYLTLYKKGILSDHPLDNKFVVPQVLFYDVTELTKELENELYDYVKEKQTSYHKKSHFMGFLKKGYISIYYENKSIRGCLTSREVEFTFNKETVDAYSTDFLYADTSYVLKCLIQSHEYKKHTVAYPTSIFTSISKIKWVMPITTYDIKWAYTNSFQKYIFPVKTRFVKATPSSLNEIFSFFKTPFVCQMTPTFYTLSSLIESQNISIYSIYNPYLVAILFFKNTYELEHDLSIVDWIGTIIKEDIQLQEVISTIIHGIRNTFKIVRIHQLSHTPPYTTHYKTTQCRKYAYNYGIYSLPPSQCFFL</sequence>
<dbReference type="EMBL" id="MN739094">
    <property type="protein sequence ID" value="QHS88199.1"/>
    <property type="molecule type" value="Genomic_DNA"/>
</dbReference>
<dbReference type="AlphaFoldDB" id="A0A6C0B9G2"/>
<accession>A0A6C0B9G2</accession>
<reference evidence="1" key="1">
    <citation type="journal article" date="2020" name="Nature">
        <title>Giant virus diversity and host interactions through global metagenomics.</title>
        <authorList>
            <person name="Schulz F."/>
            <person name="Roux S."/>
            <person name="Paez-Espino D."/>
            <person name="Jungbluth S."/>
            <person name="Walsh D.A."/>
            <person name="Denef V.J."/>
            <person name="McMahon K.D."/>
            <person name="Konstantinidis K.T."/>
            <person name="Eloe-Fadrosh E.A."/>
            <person name="Kyrpides N.C."/>
            <person name="Woyke T."/>
        </authorList>
    </citation>
    <scope>NUCLEOTIDE SEQUENCE</scope>
    <source>
        <strain evidence="1">GVMAG-M-3300010158-55</strain>
    </source>
</reference>
<name>A0A6C0B9G2_9ZZZZ</name>
<protein>
    <submittedName>
        <fullName evidence="1">Uncharacterized protein</fullName>
    </submittedName>
</protein>